<sequence>MKKHDVETYTKLAEGAKFFLDESFKYIDETLISESASLIYSKILDKIEPNEKDIEIFNTTTFSDNTIELSQSEEGILLSEETQDAFIKAWQDANTLARKYVIKHQITHKINSIEILGHLNNLGFFIETLTNRHLLFLYQSRIIDDFCYSRISVAKIMERLIFIFKDEIISKKVHLNEITNLFSLRNKTVHYTPDNSILLKPSISELIQIWNQCKKIIERFEKIEKINEEKFSILINAYIDGFKNKWI</sequence>
<dbReference type="EMBL" id="FQZH01000006">
    <property type="protein sequence ID" value="SHJ77596.1"/>
    <property type="molecule type" value="Genomic_DNA"/>
</dbReference>
<evidence type="ECO:0000313" key="2">
    <source>
        <dbReference type="Proteomes" id="UP000184232"/>
    </source>
</evidence>
<protein>
    <recommendedName>
        <fullName evidence="3">RiboL-PSP-HEPN domain-containing protein</fullName>
    </recommendedName>
</protein>
<proteinExistence type="predicted"/>
<dbReference type="RefSeq" id="WP_072785785.1">
    <property type="nucleotide sequence ID" value="NZ_CP045292.1"/>
</dbReference>
<dbReference type="Proteomes" id="UP000184232">
    <property type="component" value="Unassembled WGS sequence"/>
</dbReference>
<dbReference type="OrthoDB" id="1423377at2"/>
<dbReference type="STRING" id="683124.SAMN05444337_2599"/>
<evidence type="ECO:0000313" key="1">
    <source>
        <dbReference type="EMBL" id="SHJ77596.1"/>
    </source>
</evidence>
<name>A0A1M6M2I6_9FLAO</name>
<accession>A0A1M6M2I6</accession>
<gene>
    <name evidence="1" type="ORF">SAMN05444337_2599</name>
</gene>
<dbReference type="AlphaFoldDB" id="A0A1M6M2I6"/>
<reference evidence="1 2" key="1">
    <citation type="submission" date="2016-11" db="EMBL/GenBank/DDBJ databases">
        <authorList>
            <person name="Jaros S."/>
            <person name="Januszkiewicz K."/>
            <person name="Wedrychowicz H."/>
        </authorList>
    </citation>
    <scope>NUCLEOTIDE SEQUENCE [LARGE SCALE GENOMIC DNA]</scope>
    <source>
        <strain evidence="1 2">DSM 22807</strain>
    </source>
</reference>
<organism evidence="1 2">
    <name type="scientific">Flavobacterium haoranii</name>
    <dbReference type="NCBI Taxonomy" id="683124"/>
    <lineage>
        <taxon>Bacteria</taxon>
        <taxon>Pseudomonadati</taxon>
        <taxon>Bacteroidota</taxon>
        <taxon>Flavobacteriia</taxon>
        <taxon>Flavobacteriales</taxon>
        <taxon>Flavobacteriaceae</taxon>
        <taxon>Flavobacterium</taxon>
    </lineage>
</organism>
<evidence type="ECO:0008006" key="3">
    <source>
        <dbReference type="Google" id="ProtNLM"/>
    </source>
</evidence>
<keyword evidence="2" id="KW-1185">Reference proteome</keyword>